<dbReference type="AlphaFoldDB" id="A0A644WBS3"/>
<comment type="caution">
    <text evidence="1">The sequence shown here is derived from an EMBL/GenBank/DDBJ whole genome shotgun (WGS) entry which is preliminary data.</text>
</comment>
<protein>
    <submittedName>
        <fullName evidence="1">Uncharacterized protein</fullName>
    </submittedName>
</protein>
<dbReference type="EMBL" id="VSSQ01000762">
    <property type="protein sequence ID" value="MPM00931.1"/>
    <property type="molecule type" value="Genomic_DNA"/>
</dbReference>
<evidence type="ECO:0000313" key="1">
    <source>
        <dbReference type="EMBL" id="MPM00931.1"/>
    </source>
</evidence>
<accession>A0A644WBS3</accession>
<organism evidence="1">
    <name type="scientific">bioreactor metagenome</name>
    <dbReference type="NCBI Taxonomy" id="1076179"/>
    <lineage>
        <taxon>unclassified sequences</taxon>
        <taxon>metagenomes</taxon>
        <taxon>ecological metagenomes</taxon>
    </lineage>
</organism>
<gene>
    <name evidence="1" type="ORF">SDC9_47166</name>
</gene>
<name>A0A644WBS3_9ZZZZ</name>
<proteinExistence type="predicted"/>
<reference evidence="1" key="1">
    <citation type="submission" date="2019-08" db="EMBL/GenBank/DDBJ databases">
        <authorList>
            <person name="Kucharzyk K."/>
            <person name="Murdoch R.W."/>
            <person name="Higgins S."/>
            <person name="Loffler F."/>
        </authorList>
    </citation>
    <scope>NUCLEOTIDE SEQUENCE</scope>
</reference>
<sequence length="290" mass="33028">MRIIRILQLTLILPILFSFASRANGQEIFGKAKYNYRSFADKKTLVVVNQQDFTDLSLADAVKSGWKLSLYELCNQERFSKLMTDTNYFFLLRVEGKMKREGEASLEYLTLVKGGPSAKKGIDKMYEIVSMPLQPINDESGKAFVFMPVLINIMQDHIINVGESILRAYVGNSFYSNRIDNIGDRVLLIDKGDIGWNYSDQEMKDLFGDNIVIGDASQIARAVKDAEEKRVVSYTVSPAGAKSRGFSYKMLIDAETHELLFFRRHRISQKSPAGFTEEDIKRISIPYRTK</sequence>